<protein>
    <submittedName>
        <fullName evidence="1">Uncharacterized protein</fullName>
    </submittedName>
</protein>
<evidence type="ECO:0000313" key="2">
    <source>
        <dbReference type="Proteomes" id="UP000051927"/>
    </source>
</evidence>
<name>A0ABR5PZE1_9ACTN</name>
<organism evidence="1 2">
    <name type="scientific">Lancefieldella rimae</name>
    <dbReference type="NCBI Taxonomy" id="1383"/>
    <lineage>
        <taxon>Bacteria</taxon>
        <taxon>Bacillati</taxon>
        <taxon>Actinomycetota</taxon>
        <taxon>Coriobacteriia</taxon>
        <taxon>Coriobacteriales</taxon>
        <taxon>Atopobiaceae</taxon>
        <taxon>Lancefieldella</taxon>
    </lineage>
</organism>
<sequence length="59" mass="7304">MFGRFSWLWLSTKHKQTEILSVRLQALRTPRQWGAYVYVFERYVARRQEELVFKFFSTD</sequence>
<keyword evidence="2" id="KW-1185">Reference proteome</keyword>
<reference evidence="1 2" key="1">
    <citation type="journal article" date="2015" name="Genome Announc.">
        <title>Expanding the biotechnology potential of lactobacilli through comparative genomics of 213 strains and associated genera.</title>
        <authorList>
            <person name="Sun Z."/>
            <person name="Harris H.M."/>
            <person name="McCann A."/>
            <person name="Guo C."/>
            <person name="Argimon S."/>
            <person name="Zhang W."/>
            <person name="Yang X."/>
            <person name="Jeffery I.B."/>
            <person name="Cooney J.C."/>
            <person name="Kagawa T.F."/>
            <person name="Liu W."/>
            <person name="Song Y."/>
            <person name="Salvetti E."/>
            <person name="Wrobel A."/>
            <person name="Rasinkangas P."/>
            <person name="Parkhill J."/>
            <person name="Rea M.C."/>
            <person name="O'Sullivan O."/>
            <person name="Ritari J."/>
            <person name="Douillard F.P."/>
            <person name="Paul Ross R."/>
            <person name="Yang R."/>
            <person name="Briner A.E."/>
            <person name="Felis G.E."/>
            <person name="de Vos W.M."/>
            <person name="Barrangou R."/>
            <person name="Klaenhammer T.R."/>
            <person name="Caufield P.W."/>
            <person name="Cui Y."/>
            <person name="Zhang H."/>
            <person name="O'Toole P.W."/>
        </authorList>
    </citation>
    <scope>NUCLEOTIDE SEQUENCE [LARGE SCALE GENOMIC DNA]</scope>
    <source>
        <strain evidence="1 2">DSM 7090</strain>
    </source>
</reference>
<accession>A0ABR5PZE1</accession>
<dbReference type="Proteomes" id="UP000051927">
    <property type="component" value="Unassembled WGS sequence"/>
</dbReference>
<comment type="caution">
    <text evidence="1">The sequence shown here is derived from an EMBL/GenBank/DDBJ whole genome shotgun (WGS) entry which is preliminary data.</text>
</comment>
<evidence type="ECO:0000313" key="1">
    <source>
        <dbReference type="EMBL" id="KRO01958.1"/>
    </source>
</evidence>
<gene>
    <name evidence="1" type="ORF">IV60_GL001207</name>
</gene>
<proteinExistence type="predicted"/>
<dbReference type="EMBL" id="JQCP01000003">
    <property type="protein sequence ID" value="KRO01958.1"/>
    <property type="molecule type" value="Genomic_DNA"/>
</dbReference>